<accession>A0ACC2ERX9</accession>
<dbReference type="EMBL" id="CM055092">
    <property type="protein sequence ID" value="KAJ7569262.1"/>
    <property type="molecule type" value="Genomic_DNA"/>
</dbReference>
<comment type="caution">
    <text evidence="1">The sequence shown here is derived from an EMBL/GenBank/DDBJ whole genome shotgun (WGS) entry which is preliminary data.</text>
</comment>
<sequence length="143" mass="16917">MNKNKTHFSVTVFKWSKKITNVKNHQRAMNKWKLILVLQSQKCGLKSRQNRLIYSSCNFQCCWKKLGSRTAKDMKRRCRFTSSKLCNPKLESEQLIKSYLHMFSSTCHGEGKIKQCRAIHDFHPEPRSQPFFHSSNRFHPAIK</sequence>
<evidence type="ECO:0000313" key="2">
    <source>
        <dbReference type="Proteomes" id="UP001162992"/>
    </source>
</evidence>
<evidence type="ECO:0000313" key="1">
    <source>
        <dbReference type="EMBL" id="KAJ7569262.1"/>
    </source>
</evidence>
<name>A0ACC2ERX9_DIPCM</name>
<gene>
    <name evidence="1" type="ORF">O6H91_01G069200</name>
</gene>
<proteinExistence type="predicted"/>
<protein>
    <submittedName>
        <fullName evidence="1">Uncharacterized protein</fullName>
    </submittedName>
</protein>
<dbReference type="Proteomes" id="UP001162992">
    <property type="component" value="Chromosome 1"/>
</dbReference>
<organism evidence="1 2">
    <name type="scientific">Diphasiastrum complanatum</name>
    <name type="common">Issler's clubmoss</name>
    <name type="synonym">Lycopodium complanatum</name>
    <dbReference type="NCBI Taxonomy" id="34168"/>
    <lineage>
        <taxon>Eukaryota</taxon>
        <taxon>Viridiplantae</taxon>
        <taxon>Streptophyta</taxon>
        <taxon>Embryophyta</taxon>
        <taxon>Tracheophyta</taxon>
        <taxon>Lycopodiopsida</taxon>
        <taxon>Lycopodiales</taxon>
        <taxon>Lycopodiaceae</taxon>
        <taxon>Lycopodioideae</taxon>
        <taxon>Diphasiastrum</taxon>
    </lineage>
</organism>
<reference evidence="2" key="1">
    <citation type="journal article" date="2024" name="Proc. Natl. Acad. Sci. U.S.A.">
        <title>Extraordinary preservation of gene collinearity over three hundred million years revealed in homosporous lycophytes.</title>
        <authorList>
            <person name="Li C."/>
            <person name="Wickell D."/>
            <person name="Kuo L.Y."/>
            <person name="Chen X."/>
            <person name="Nie B."/>
            <person name="Liao X."/>
            <person name="Peng D."/>
            <person name="Ji J."/>
            <person name="Jenkins J."/>
            <person name="Williams M."/>
            <person name="Shu S."/>
            <person name="Plott C."/>
            <person name="Barry K."/>
            <person name="Rajasekar S."/>
            <person name="Grimwood J."/>
            <person name="Han X."/>
            <person name="Sun S."/>
            <person name="Hou Z."/>
            <person name="He W."/>
            <person name="Dai G."/>
            <person name="Sun C."/>
            <person name="Schmutz J."/>
            <person name="Leebens-Mack J.H."/>
            <person name="Li F.W."/>
            <person name="Wang L."/>
        </authorList>
    </citation>
    <scope>NUCLEOTIDE SEQUENCE [LARGE SCALE GENOMIC DNA]</scope>
    <source>
        <strain evidence="2">cv. PW_Plant_1</strain>
    </source>
</reference>
<keyword evidence="2" id="KW-1185">Reference proteome</keyword>